<keyword evidence="3" id="KW-1133">Transmembrane helix</keyword>
<reference evidence="5 6" key="1">
    <citation type="journal article" date="2018" name="Front. Microbiol.">
        <title>Genome-Wide Analysis of Corynespora cassiicola Leaf Fall Disease Putative Effectors.</title>
        <authorList>
            <person name="Lopez D."/>
            <person name="Ribeiro S."/>
            <person name="Label P."/>
            <person name="Fumanal B."/>
            <person name="Venisse J.S."/>
            <person name="Kohler A."/>
            <person name="de Oliveira R.R."/>
            <person name="Labutti K."/>
            <person name="Lipzen A."/>
            <person name="Lail K."/>
            <person name="Bauer D."/>
            <person name="Ohm R.A."/>
            <person name="Barry K.W."/>
            <person name="Spatafora J."/>
            <person name="Grigoriev I.V."/>
            <person name="Martin F.M."/>
            <person name="Pujade-Renaud V."/>
        </authorList>
    </citation>
    <scope>NUCLEOTIDE SEQUENCE [LARGE SCALE GENOMIC DNA]</scope>
    <source>
        <strain evidence="5 6">Philippines</strain>
    </source>
</reference>
<evidence type="ECO:0000256" key="2">
    <source>
        <dbReference type="SAM" id="MobiDB-lite"/>
    </source>
</evidence>
<organism evidence="5 6">
    <name type="scientific">Corynespora cassiicola Philippines</name>
    <dbReference type="NCBI Taxonomy" id="1448308"/>
    <lineage>
        <taxon>Eukaryota</taxon>
        <taxon>Fungi</taxon>
        <taxon>Dikarya</taxon>
        <taxon>Ascomycota</taxon>
        <taxon>Pezizomycotina</taxon>
        <taxon>Dothideomycetes</taxon>
        <taxon>Pleosporomycetidae</taxon>
        <taxon>Pleosporales</taxon>
        <taxon>Corynesporascaceae</taxon>
        <taxon>Corynespora</taxon>
    </lineage>
</organism>
<feature type="coiled-coil region" evidence="1">
    <location>
        <begin position="219"/>
        <end position="246"/>
    </location>
</feature>
<feature type="coiled-coil region" evidence="1">
    <location>
        <begin position="130"/>
        <end position="157"/>
    </location>
</feature>
<feature type="region of interest" description="Disordered" evidence="2">
    <location>
        <begin position="520"/>
        <end position="548"/>
    </location>
</feature>
<evidence type="ECO:0000256" key="3">
    <source>
        <dbReference type="SAM" id="Phobius"/>
    </source>
</evidence>
<feature type="transmembrane region" description="Helical" evidence="3">
    <location>
        <begin position="36"/>
        <end position="54"/>
    </location>
</feature>
<keyword evidence="6" id="KW-1185">Reference proteome</keyword>
<dbReference type="OrthoDB" id="10676223at2759"/>
<name>A0A2T2NQI0_CORCC</name>
<keyword evidence="3" id="KW-0472">Membrane</keyword>
<dbReference type="Proteomes" id="UP000240883">
    <property type="component" value="Unassembled WGS sequence"/>
</dbReference>
<gene>
    <name evidence="5" type="ORF">BS50DRAFT_675702</name>
</gene>
<feature type="chain" id="PRO_5015641117" evidence="4">
    <location>
        <begin position="21"/>
        <end position="772"/>
    </location>
</feature>
<evidence type="ECO:0000256" key="1">
    <source>
        <dbReference type="SAM" id="Coils"/>
    </source>
</evidence>
<dbReference type="AlphaFoldDB" id="A0A2T2NQI0"/>
<evidence type="ECO:0000313" key="5">
    <source>
        <dbReference type="EMBL" id="PSN67629.1"/>
    </source>
</evidence>
<evidence type="ECO:0000256" key="4">
    <source>
        <dbReference type="SAM" id="SignalP"/>
    </source>
</evidence>
<protein>
    <submittedName>
        <fullName evidence="5">Uncharacterized protein</fullName>
    </submittedName>
</protein>
<dbReference type="EMBL" id="KZ678134">
    <property type="protein sequence ID" value="PSN67629.1"/>
    <property type="molecule type" value="Genomic_DNA"/>
</dbReference>
<proteinExistence type="predicted"/>
<feature type="signal peptide" evidence="4">
    <location>
        <begin position="1"/>
        <end position="20"/>
    </location>
</feature>
<sequence length="772" mass="81907">MLQLFILLQLMSIMPDIVVADMTSKCPHQRSFLWSLVTSPICIVLIFGYTMLLISPKGQNIALSALQSLILVLDNLRWSLKTAYRFVCRMDGLPTDEVEVLQVAHKEHINTLIHKREFSEASRQREAFLKEQELEKNSTLQADLEAANTKIAALEANATLGSHHKTKKKLVDTQQELAWAKDDLKHRNNDNYRLTAELEHTQGEKNHVVQEATEVYRRLVESQVENQKLKDRLVAMEGQLEEKDADHQAAIGAKDQQLAVFEKLLDAIHNLAEGTGHVLLIIVMWAKLLQEYGFNLVDLKIDQRRLELLLQYVLGGQRSDLAVQPQSSERGFRFTGRYLPLSGIQVQGTTTFDTRSVTPVQLPAGGLQSLLAASVPPPPTPSLPSPLVRSLPPTLAPNQERKISPLAVAPPLTVGPSLPHLPPQEPKVHDPVAMEVNAPAPTPTSFQSAQAENPFMNAARLQTPAPAVTQSLQEINPFMNAARLQAPAPAVTSTFQSSAFRPAQQQGAFGSSIASAPSLSPFSNLQQREGFGSSTAPAPSPFGNMPFQQRAQPATFGINNAPATSKASLSPFGSSATATAAQSSQAANPFLNAARLQTPASTAQSSQDANPFLNAARLQNPVSSAPASNFQGLGFQGGRPGTFGASSNPAAAPVQPSATSQRPFGFGTSAAGPASGGFSGCLSMACGTSSFSRLMNDATGSSSGTGGSGTGFGATSGASGFGGSTSAFGQPVGMSGAGSRSSSGLDNQVVNNTGFADSDLMGLFGGKRRGAR</sequence>
<dbReference type="STRING" id="1448308.A0A2T2NQI0"/>
<keyword evidence="1" id="KW-0175">Coiled coil</keyword>
<evidence type="ECO:0000313" key="6">
    <source>
        <dbReference type="Proteomes" id="UP000240883"/>
    </source>
</evidence>
<feature type="compositionally biased region" description="Polar residues" evidence="2">
    <location>
        <begin position="520"/>
        <end position="537"/>
    </location>
</feature>
<keyword evidence="3" id="KW-0812">Transmembrane</keyword>
<accession>A0A2T2NQI0</accession>
<keyword evidence="4" id="KW-0732">Signal</keyword>
<feature type="region of interest" description="Disordered" evidence="2">
    <location>
        <begin position="637"/>
        <end position="660"/>
    </location>
</feature>